<evidence type="ECO:0000256" key="2">
    <source>
        <dbReference type="ARBA" id="ARBA00001933"/>
    </source>
</evidence>
<dbReference type="PANTHER" id="PTHR30511">
    <property type="entry name" value="ALANINE RACEMASE"/>
    <property type="match status" value="1"/>
</dbReference>
<dbReference type="Gene3D" id="3.20.20.10">
    <property type="entry name" value="Alanine racemase"/>
    <property type="match status" value="1"/>
</dbReference>
<keyword evidence="4 5" id="KW-0413">Isomerase</keyword>
<dbReference type="PANTHER" id="PTHR30511:SF0">
    <property type="entry name" value="ALANINE RACEMASE, CATABOLIC-RELATED"/>
    <property type="match status" value="1"/>
</dbReference>
<reference evidence="9" key="1">
    <citation type="journal article" date="2020" name="mSystems">
        <title>Genome- and Community-Level Interaction Insights into Carbon Utilization and Element Cycling Functions of Hydrothermarchaeota in Hydrothermal Sediment.</title>
        <authorList>
            <person name="Zhou Z."/>
            <person name="Liu Y."/>
            <person name="Xu W."/>
            <person name="Pan J."/>
            <person name="Luo Z.H."/>
            <person name="Li M."/>
        </authorList>
    </citation>
    <scope>NUCLEOTIDE SEQUENCE [LARGE SCALE GENOMIC DNA]</scope>
    <source>
        <strain evidence="9">SpSt-192</strain>
    </source>
</reference>
<dbReference type="SUPFAM" id="SSF51419">
    <property type="entry name" value="PLP-binding barrel"/>
    <property type="match status" value="1"/>
</dbReference>
<dbReference type="SUPFAM" id="SSF50621">
    <property type="entry name" value="Alanine racemase C-terminal domain-like"/>
    <property type="match status" value="1"/>
</dbReference>
<comment type="cofactor">
    <cofactor evidence="2 5 6">
        <name>pyridoxal 5'-phosphate</name>
        <dbReference type="ChEBI" id="CHEBI:597326"/>
    </cofactor>
</comment>
<dbReference type="GO" id="GO:0030632">
    <property type="term" value="P:D-alanine biosynthetic process"/>
    <property type="evidence" value="ECO:0007669"/>
    <property type="project" value="UniProtKB-UniRule"/>
</dbReference>
<dbReference type="GO" id="GO:0009252">
    <property type="term" value="P:peptidoglycan biosynthetic process"/>
    <property type="evidence" value="ECO:0007669"/>
    <property type="project" value="TreeGrafter"/>
</dbReference>
<protein>
    <recommendedName>
        <fullName evidence="5">Alanine racemase</fullName>
        <ecNumber evidence="5">5.1.1.1</ecNumber>
    </recommendedName>
</protein>
<organism evidence="9">
    <name type="scientific">Thermorudis sp</name>
    <dbReference type="NCBI Taxonomy" id="1969470"/>
    <lineage>
        <taxon>Bacteria</taxon>
        <taxon>Pseudomonadati</taxon>
        <taxon>Thermomicrobiota</taxon>
        <taxon>Thermomicrobia</taxon>
        <taxon>Thermomicrobia incertae sedis</taxon>
        <taxon>Thermorudis</taxon>
    </lineage>
</organism>
<keyword evidence="3 5" id="KW-0663">Pyridoxal phosphate</keyword>
<comment type="caution">
    <text evidence="9">The sequence shown here is derived from an EMBL/GenBank/DDBJ whole genome shotgun (WGS) entry which is preliminary data.</text>
</comment>
<comment type="pathway">
    <text evidence="5">Amino-acid biosynthesis; D-alanine biosynthesis; D-alanine from L-alanine: step 1/1.</text>
</comment>
<feature type="binding site" evidence="5 7">
    <location>
        <position position="145"/>
    </location>
    <ligand>
        <name>substrate</name>
    </ligand>
</feature>
<evidence type="ECO:0000256" key="5">
    <source>
        <dbReference type="HAMAP-Rule" id="MF_01201"/>
    </source>
</evidence>
<dbReference type="InterPro" id="IPR020622">
    <property type="entry name" value="Ala_racemase_pyridoxalP-BS"/>
</dbReference>
<dbReference type="PROSITE" id="PS00395">
    <property type="entry name" value="ALANINE_RACEMASE"/>
    <property type="match status" value="1"/>
</dbReference>
<dbReference type="GO" id="GO:0008784">
    <property type="term" value="F:alanine racemase activity"/>
    <property type="evidence" value="ECO:0007669"/>
    <property type="project" value="UniProtKB-UniRule"/>
</dbReference>
<feature type="binding site" evidence="5 7">
    <location>
        <position position="327"/>
    </location>
    <ligand>
        <name>substrate</name>
    </ligand>
</feature>
<dbReference type="EC" id="5.1.1.1" evidence="5"/>
<dbReference type="GO" id="GO:0030170">
    <property type="term" value="F:pyridoxal phosphate binding"/>
    <property type="evidence" value="ECO:0007669"/>
    <property type="project" value="UniProtKB-UniRule"/>
</dbReference>
<dbReference type="AlphaFoldDB" id="A0A7C3AQJ4"/>
<dbReference type="Pfam" id="PF01168">
    <property type="entry name" value="Ala_racemase_N"/>
    <property type="match status" value="1"/>
</dbReference>
<evidence type="ECO:0000256" key="4">
    <source>
        <dbReference type="ARBA" id="ARBA00023235"/>
    </source>
</evidence>
<accession>A0A7C3AQJ4</accession>
<dbReference type="InterPro" id="IPR000821">
    <property type="entry name" value="Ala_racemase"/>
</dbReference>
<comment type="function">
    <text evidence="5">Catalyzes the interconversion of L-alanine and D-alanine. May also act on other amino acids.</text>
</comment>
<evidence type="ECO:0000256" key="3">
    <source>
        <dbReference type="ARBA" id="ARBA00022898"/>
    </source>
</evidence>
<dbReference type="UniPathway" id="UPA00042">
    <property type="reaction ID" value="UER00497"/>
</dbReference>
<dbReference type="NCBIfam" id="TIGR00492">
    <property type="entry name" value="alr"/>
    <property type="match status" value="1"/>
</dbReference>
<dbReference type="PRINTS" id="PR00992">
    <property type="entry name" value="ALARACEMASE"/>
</dbReference>
<feature type="domain" description="Alanine racemase C-terminal" evidence="8">
    <location>
        <begin position="258"/>
        <end position="386"/>
    </location>
</feature>
<dbReference type="CDD" id="cd00430">
    <property type="entry name" value="PLPDE_III_AR"/>
    <property type="match status" value="1"/>
</dbReference>
<dbReference type="Gene3D" id="2.40.37.10">
    <property type="entry name" value="Lyase, Ornithine Decarboxylase, Chain A, domain 1"/>
    <property type="match status" value="1"/>
</dbReference>
<dbReference type="EMBL" id="DSID01000648">
    <property type="protein sequence ID" value="HEX71281.1"/>
    <property type="molecule type" value="Genomic_DNA"/>
</dbReference>
<evidence type="ECO:0000256" key="7">
    <source>
        <dbReference type="PIRSR" id="PIRSR600821-52"/>
    </source>
</evidence>
<name>A0A7C3AQJ4_9BACT</name>
<comment type="similarity">
    <text evidence="5">Belongs to the alanine racemase family.</text>
</comment>
<dbReference type="Pfam" id="PF00842">
    <property type="entry name" value="Ala_racemase_C"/>
    <property type="match status" value="1"/>
</dbReference>
<dbReference type="InterPro" id="IPR011079">
    <property type="entry name" value="Ala_racemase_C"/>
</dbReference>
<dbReference type="HAMAP" id="MF_01201">
    <property type="entry name" value="Ala_racemase"/>
    <property type="match status" value="1"/>
</dbReference>
<evidence type="ECO:0000256" key="1">
    <source>
        <dbReference type="ARBA" id="ARBA00000316"/>
    </source>
</evidence>
<evidence type="ECO:0000313" key="9">
    <source>
        <dbReference type="EMBL" id="HEX71281.1"/>
    </source>
</evidence>
<dbReference type="InterPro" id="IPR009006">
    <property type="entry name" value="Ala_racemase/Decarboxylase_C"/>
</dbReference>
<feature type="active site" description="Proton acceptor; specific for D-alanine" evidence="5">
    <location>
        <position position="47"/>
    </location>
</feature>
<comment type="catalytic activity">
    <reaction evidence="1 5">
        <text>L-alanine = D-alanine</text>
        <dbReference type="Rhea" id="RHEA:20249"/>
        <dbReference type="ChEBI" id="CHEBI:57416"/>
        <dbReference type="ChEBI" id="CHEBI:57972"/>
        <dbReference type="EC" id="5.1.1.1"/>
    </reaction>
</comment>
<gene>
    <name evidence="9" type="primary">alr</name>
    <name evidence="9" type="ORF">ENP13_08580</name>
</gene>
<dbReference type="InterPro" id="IPR029066">
    <property type="entry name" value="PLP-binding_barrel"/>
</dbReference>
<evidence type="ECO:0000259" key="8">
    <source>
        <dbReference type="SMART" id="SM01005"/>
    </source>
</evidence>
<feature type="modified residue" description="N6-(pyridoxal phosphate)lysine" evidence="5 6">
    <location>
        <position position="47"/>
    </location>
</feature>
<dbReference type="SMART" id="SM01005">
    <property type="entry name" value="Ala_racemase_C"/>
    <property type="match status" value="1"/>
</dbReference>
<dbReference type="InterPro" id="IPR001608">
    <property type="entry name" value="Ala_racemase_N"/>
</dbReference>
<feature type="active site" description="Proton acceptor; specific for L-alanine" evidence="5">
    <location>
        <position position="279"/>
    </location>
</feature>
<dbReference type="FunFam" id="3.20.20.10:FF:000002">
    <property type="entry name" value="Alanine racemase"/>
    <property type="match status" value="1"/>
</dbReference>
<proteinExistence type="inferred from homology"/>
<dbReference type="GO" id="GO:0005829">
    <property type="term" value="C:cytosol"/>
    <property type="evidence" value="ECO:0007669"/>
    <property type="project" value="TreeGrafter"/>
</dbReference>
<sequence>MALAFADRLAAAQAGTHALIDLDALAGNVQAVRARLPEDVVLMGVVKANAYGHGLIPCARALLAAGARWLGVARIEEGLALRGAGITAPVLVLGPPNYALLQPALDADLALAVGSAADVAAVARAAGEERGPARLHLKVDTGMRRFGVEVDQALELAQAIVADPRLELEGLFTHFATADEPDPGFLREQARRFRQVRHLLARHGIAPRVVHQANSAAALRGVVGDADLPGERLVRAGIVLYGLPPSAAVPAPPDARPALRLETRLARVFTVAAGEGISYGHTFVAGREIRCGLAPIGYGDGLFRLLSNCGWFVVRGMRCPIRGRVCMDQTVIEVSRVSGVEAGEPALVLGDGRSGEMTAVDIAELCGTIPYEVVTALAARVPRIFLRGGQPVAVSDLAGLVEERP</sequence>
<evidence type="ECO:0000256" key="6">
    <source>
        <dbReference type="PIRSR" id="PIRSR600821-50"/>
    </source>
</evidence>